<feature type="compositionally biased region" description="Polar residues" evidence="1">
    <location>
        <begin position="7"/>
        <end position="36"/>
    </location>
</feature>
<feature type="compositionally biased region" description="Basic and acidic residues" evidence="1">
    <location>
        <begin position="61"/>
        <end position="71"/>
    </location>
</feature>
<dbReference type="AlphaFoldDB" id="A0A2B4SA88"/>
<feature type="compositionally biased region" description="Low complexity" evidence="1">
    <location>
        <begin position="37"/>
        <end position="49"/>
    </location>
</feature>
<feature type="compositionally biased region" description="Basic residues" evidence="1">
    <location>
        <begin position="72"/>
        <end position="86"/>
    </location>
</feature>
<reference evidence="3" key="1">
    <citation type="journal article" date="2017" name="bioRxiv">
        <title>Comparative analysis of the genomes of Stylophora pistillata and Acropora digitifera provides evidence for extensive differences between species of corals.</title>
        <authorList>
            <person name="Voolstra C.R."/>
            <person name="Li Y."/>
            <person name="Liew Y.J."/>
            <person name="Baumgarten S."/>
            <person name="Zoccola D."/>
            <person name="Flot J.-F."/>
            <person name="Tambutte S."/>
            <person name="Allemand D."/>
            <person name="Aranda M."/>
        </authorList>
    </citation>
    <scope>NUCLEOTIDE SEQUENCE [LARGE SCALE GENOMIC DNA]</scope>
</reference>
<dbReference type="Proteomes" id="UP000225706">
    <property type="component" value="Unassembled WGS sequence"/>
</dbReference>
<evidence type="ECO:0000313" key="2">
    <source>
        <dbReference type="EMBL" id="PFX25730.1"/>
    </source>
</evidence>
<gene>
    <name evidence="2" type="ORF">AWC38_SpisGene9588</name>
</gene>
<dbReference type="EMBL" id="LSMT01000143">
    <property type="protein sequence ID" value="PFX25730.1"/>
    <property type="molecule type" value="Genomic_DNA"/>
</dbReference>
<feature type="region of interest" description="Disordered" evidence="1">
    <location>
        <begin position="1"/>
        <end position="90"/>
    </location>
</feature>
<accession>A0A2B4SA88</accession>
<dbReference type="GO" id="GO:0042754">
    <property type="term" value="P:negative regulation of circadian rhythm"/>
    <property type="evidence" value="ECO:0007669"/>
    <property type="project" value="InterPro"/>
</dbReference>
<protein>
    <submittedName>
        <fullName evidence="2">Uncharacterized protein</fullName>
    </submittedName>
</protein>
<comment type="caution">
    <text evidence="2">The sequence shown here is derived from an EMBL/GenBank/DDBJ whole genome shotgun (WGS) entry which is preliminary data.</text>
</comment>
<proteinExistence type="predicted"/>
<dbReference type="Pfam" id="PF15800">
    <property type="entry name" value="CiPC"/>
    <property type="match status" value="1"/>
</dbReference>
<feature type="region of interest" description="Disordered" evidence="1">
    <location>
        <begin position="135"/>
        <end position="169"/>
    </location>
</feature>
<dbReference type="InterPro" id="IPR031602">
    <property type="entry name" value="CIPC"/>
</dbReference>
<name>A0A2B4SA88_STYPI</name>
<feature type="compositionally biased region" description="Basic and acidic residues" evidence="1">
    <location>
        <begin position="149"/>
        <end position="162"/>
    </location>
</feature>
<organism evidence="2 3">
    <name type="scientific">Stylophora pistillata</name>
    <name type="common">Smooth cauliflower coral</name>
    <dbReference type="NCBI Taxonomy" id="50429"/>
    <lineage>
        <taxon>Eukaryota</taxon>
        <taxon>Metazoa</taxon>
        <taxon>Cnidaria</taxon>
        <taxon>Anthozoa</taxon>
        <taxon>Hexacorallia</taxon>
        <taxon>Scleractinia</taxon>
        <taxon>Astrocoeniina</taxon>
        <taxon>Pocilloporidae</taxon>
        <taxon>Stylophora</taxon>
    </lineage>
</organism>
<evidence type="ECO:0000313" key="3">
    <source>
        <dbReference type="Proteomes" id="UP000225706"/>
    </source>
</evidence>
<evidence type="ECO:0000256" key="1">
    <source>
        <dbReference type="SAM" id="MobiDB-lite"/>
    </source>
</evidence>
<keyword evidence="3" id="KW-1185">Reference proteome</keyword>
<dbReference type="GO" id="GO:0045892">
    <property type="term" value="P:negative regulation of DNA-templated transcription"/>
    <property type="evidence" value="ECO:0007669"/>
    <property type="project" value="InterPro"/>
</dbReference>
<sequence>MCDCEVLTTSAPDGMSKTSEWLMSSNFSTNCGDRQQSSSSSGESSRAVSPIESPGPVKPESSGKKLHNDNFHRKHRHSKSHKKKHVNGTGVAVDRFKRTATVLRCSGLLQITRSISQLLHNNEIIQSEIDKLQHETKEHSQQLQRQLQKKLEAERETREAHTSQHKLMN</sequence>